<dbReference type="GO" id="GO:0009707">
    <property type="term" value="C:chloroplast outer membrane"/>
    <property type="evidence" value="ECO:0007669"/>
    <property type="project" value="TreeGrafter"/>
</dbReference>
<reference evidence="3" key="1">
    <citation type="journal article" date="2017" name="Nature">
        <title>The genome of Chenopodium quinoa.</title>
        <authorList>
            <person name="Jarvis D.E."/>
            <person name="Ho Y.S."/>
            <person name="Lightfoot D.J."/>
            <person name="Schmoeckel S.M."/>
            <person name="Li B."/>
            <person name="Borm T.J.A."/>
            <person name="Ohyanagi H."/>
            <person name="Mineta K."/>
            <person name="Michell C.T."/>
            <person name="Saber N."/>
            <person name="Kharbatia N.M."/>
            <person name="Rupper R.R."/>
            <person name="Sharp A.R."/>
            <person name="Dally N."/>
            <person name="Boughton B.A."/>
            <person name="Woo Y.H."/>
            <person name="Gao G."/>
            <person name="Schijlen E.G.W.M."/>
            <person name="Guo X."/>
            <person name="Momin A.A."/>
            <person name="Negrao S."/>
            <person name="Al-Babili S."/>
            <person name="Gehring C."/>
            <person name="Roessner U."/>
            <person name="Jung C."/>
            <person name="Murphy K."/>
            <person name="Arold S.T."/>
            <person name="Gojobori T."/>
            <person name="van der Linden C.G."/>
            <person name="van Loo E.N."/>
            <person name="Jellen E.N."/>
            <person name="Maughan P.J."/>
            <person name="Tester M."/>
        </authorList>
    </citation>
    <scope>NUCLEOTIDE SEQUENCE [LARGE SCALE GENOMIC DNA]</scope>
    <source>
        <strain evidence="3">cv. PI 614886</strain>
    </source>
</reference>
<dbReference type="PANTHER" id="PTHR33982">
    <property type="entry name" value="OUTER ENVELOPE MEMBRANE PROTEIN 7-RELATED"/>
    <property type="match status" value="1"/>
</dbReference>
<evidence type="ECO:0000313" key="3">
    <source>
        <dbReference type="EnsemblPlants" id="AUR62017101-RA:cds"/>
    </source>
</evidence>
<keyword evidence="4" id="KW-1185">Reference proteome</keyword>
<accession>A0A803LQ72</accession>
<dbReference type="Proteomes" id="UP000596660">
    <property type="component" value="Unplaced"/>
</dbReference>
<evidence type="ECO:0000256" key="2">
    <source>
        <dbReference type="SAM" id="Phobius"/>
    </source>
</evidence>
<evidence type="ECO:0000313" key="4">
    <source>
        <dbReference type="Proteomes" id="UP000596660"/>
    </source>
</evidence>
<proteinExistence type="predicted"/>
<protein>
    <recommendedName>
        <fullName evidence="5">Outer envelope membrane protein 7</fullName>
    </recommendedName>
</protein>
<keyword evidence="2" id="KW-0472">Membrane</keyword>
<dbReference type="AlphaFoldDB" id="A0A803LQ72"/>
<keyword evidence="2" id="KW-1133">Transmembrane helix</keyword>
<dbReference type="PANTHER" id="PTHR33982:SF5">
    <property type="entry name" value="OUTER ENVELOPE MEMBRANE PROTEIN 7"/>
    <property type="match status" value="1"/>
</dbReference>
<feature type="region of interest" description="Disordered" evidence="1">
    <location>
        <begin position="43"/>
        <end position="75"/>
    </location>
</feature>
<feature type="transmembrane region" description="Helical" evidence="2">
    <location>
        <begin position="12"/>
        <end position="31"/>
    </location>
</feature>
<reference evidence="3" key="2">
    <citation type="submission" date="2021-03" db="UniProtKB">
        <authorList>
            <consortium name="EnsemblPlants"/>
        </authorList>
    </citation>
    <scope>IDENTIFICATION</scope>
</reference>
<sequence length="75" mass="8055">MGSSPRNGSLKQAAIVMGALGFAWLTIELAFKPWLDKARAAIDKSDPAHDPDDDNDNDFVSHDAQAAAVENDNDD</sequence>
<dbReference type="EnsemblPlants" id="AUR62017101-RA">
    <property type="protein sequence ID" value="AUR62017101-RA:cds"/>
    <property type="gene ID" value="AUR62017101"/>
</dbReference>
<dbReference type="OMA" id="GWLAIEF"/>
<evidence type="ECO:0008006" key="5">
    <source>
        <dbReference type="Google" id="ProtNLM"/>
    </source>
</evidence>
<keyword evidence="2" id="KW-0812">Transmembrane</keyword>
<evidence type="ECO:0000256" key="1">
    <source>
        <dbReference type="SAM" id="MobiDB-lite"/>
    </source>
</evidence>
<name>A0A803LQ72_CHEQI</name>
<organism evidence="3 4">
    <name type="scientific">Chenopodium quinoa</name>
    <name type="common">Quinoa</name>
    <dbReference type="NCBI Taxonomy" id="63459"/>
    <lineage>
        <taxon>Eukaryota</taxon>
        <taxon>Viridiplantae</taxon>
        <taxon>Streptophyta</taxon>
        <taxon>Embryophyta</taxon>
        <taxon>Tracheophyta</taxon>
        <taxon>Spermatophyta</taxon>
        <taxon>Magnoliopsida</taxon>
        <taxon>eudicotyledons</taxon>
        <taxon>Gunneridae</taxon>
        <taxon>Pentapetalae</taxon>
        <taxon>Caryophyllales</taxon>
        <taxon>Chenopodiaceae</taxon>
        <taxon>Chenopodioideae</taxon>
        <taxon>Atripliceae</taxon>
        <taxon>Chenopodium</taxon>
    </lineage>
</organism>
<dbReference type="InterPro" id="IPR038944">
    <property type="entry name" value="OEP7-like"/>
</dbReference>
<dbReference type="Gramene" id="AUR62017101-RA">
    <property type="protein sequence ID" value="AUR62017101-RA:cds"/>
    <property type="gene ID" value="AUR62017101"/>
</dbReference>